<comment type="function">
    <text evidence="3">NDH-1 shuttles electrons from NADH, via FMN and iron-sulfur (Fe-S) centers, to quinones in the respiratory chain. The immediate electron acceptor for the enzyme in this species is believed to be ubiquinone. Couples the redox reaction to proton translocation (for every two electrons transferred, four hydrogen ions are translocated across the cytoplasmic membrane), and thus conserves the redox energy in a proton gradient.</text>
</comment>
<comment type="subunit">
    <text evidence="3">NDH-1 is composed of 14 different subunits. Subunits NuoB, C, D, E, F, and G constitute the peripheral sector of the complex.</text>
</comment>
<evidence type="ECO:0000259" key="4">
    <source>
        <dbReference type="Pfam" id="PF00329"/>
    </source>
</evidence>
<comment type="catalytic activity">
    <reaction evidence="3">
        <text>a quinone + NADH + 5 H(+)(in) = a quinol + NAD(+) + 4 H(+)(out)</text>
        <dbReference type="Rhea" id="RHEA:57888"/>
        <dbReference type="ChEBI" id="CHEBI:15378"/>
        <dbReference type="ChEBI" id="CHEBI:24646"/>
        <dbReference type="ChEBI" id="CHEBI:57540"/>
        <dbReference type="ChEBI" id="CHEBI:57945"/>
        <dbReference type="ChEBI" id="CHEBI:132124"/>
    </reaction>
</comment>
<protein>
    <recommendedName>
        <fullName evidence="3">NADH-quinone oxidoreductase subunit C</fullName>
        <ecNumber evidence="3">7.1.1.-</ecNumber>
    </recommendedName>
    <alternativeName>
        <fullName evidence="3">NADH dehydrogenase I subunit C</fullName>
    </alternativeName>
    <alternativeName>
        <fullName evidence="3">NDH-1 subunit C</fullName>
    </alternativeName>
</protein>
<evidence type="ECO:0000313" key="5">
    <source>
        <dbReference type="EMBL" id="TWT48528.1"/>
    </source>
</evidence>
<keyword evidence="3" id="KW-0472">Membrane</keyword>
<dbReference type="PANTHER" id="PTHR10884">
    <property type="entry name" value="NADH DEHYDROGENASE UBIQUINONE IRON-SULFUR PROTEIN 3"/>
    <property type="match status" value="1"/>
</dbReference>
<gene>
    <name evidence="3 5" type="primary">nuoC</name>
    <name evidence="5" type="ORF">Pla111_02990</name>
</gene>
<evidence type="ECO:0000313" key="6">
    <source>
        <dbReference type="Proteomes" id="UP000318995"/>
    </source>
</evidence>
<evidence type="ECO:0000256" key="3">
    <source>
        <dbReference type="HAMAP-Rule" id="MF_01357"/>
    </source>
</evidence>
<keyword evidence="6" id="KW-1185">Reference proteome</keyword>
<dbReference type="AlphaFoldDB" id="A0A5C5WC84"/>
<keyword evidence="3" id="KW-0830">Ubiquinone</keyword>
<comment type="subcellular location">
    <subcellularLocation>
        <location evidence="3">Cell membrane</location>
        <topology evidence="3">Peripheral membrane protein</topology>
        <orientation evidence="3">Cytoplasmic side</orientation>
    </subcellularLocation>
</comment>
<dbReference type="InterPro" id="IPR010218">
    <property type="entry name" value="NADH_DH_suC"/>
</dbReference>
<dbReference type="EMBL" id="SJPH01000001">
    <property type="protein sequence ID" value="TWT48528.1"/>
    <property type="molecule type" value="Genomic_DNA"/>
</dbReference>
<dbReference type="Pfam" id="PF00329">
    <property type="entry name" value="Complex1_30kDa"/>
    <property type="match status" value="1"/>
</dbReference>
<reference evidence="5 6" key="1">
    <citation type="submission" date="2019-02" db="EMBL/GenBank/DDBJ databases">
        <title>Deep-cultivation of Planctomycetes and their phenomic and genomic characterization uncovers novel biology.</title>
        <authorList>
            <person name="Wiegand S."/>
            <person name="Jogler M."/>
            <person name="Boedeker C."/>
            <person name="Pinto D."/>
            <person name="Vollmers J."/>
            <person name="Rivas-Marin E."/>
            <person name="Kohn T."/>
            <person name="Peeters S.H."/>
            <person name="Heuer A."/>
            <person name="Rast P."/>
            <person name="Oberbeckmann S."/>
            <person name="Bunk B."/>
            <person name="Jeske O."/>
            <person name="Meyerdierks A."/>
            <person name="Storesund J.E."/>
            <person name="Kallscheuer N."/>
            <person name="Luecker S."/>
            <person name="Lage O.M."/>
            <person name="Pohl T."/>
            <person name="Merkel B.J."/>
            <person name="Hornburger P."/>
            <person name="Mueller R.-W."/>
            <person name="Bruemmer F."/>
            <person name="Labrenz M."/>
            <person name="Spormann A.M."/>
            <person name="Op Den Camp H."/>
            <person name="Overmann J."/>
            <person name="Amann R."/>
            <person name="Jetten M.S.M."/>
            <person name="Mascher T."/>
            <person name="Medema M.H."/>
            <person name="Devos D.P."/>
            <person name="Kaster A.-K."/>
            <person name="Ovreas L."/>
            <person name="Rohde M."/>
            <person name="Galperin M.Y."/>
            <person name="Jogler C."/>
        </authorList>
    </citation>
    <scope>NUCLEOTIDE SEQUENCE [LARGE SCALE GENOMIC DNA]</scope>
    <source>
        <strain evidence="5 6">Pla111</strain>
    </source>
</reference>
<dbReference type="SUPFAM" id="SSF143243">
    <property type="entry name" value="Nqo5-like"/>
    <property type="match status" value="1"/>
</dbReference>
<dbReference type="InterPro" id="IPR037232">
    <property type="entry name" value="NADH_quin_OxRdtase_su_C/D-like"/>
</dbReference>
<dbReference type="GO" id="GO:0050136">
    <property type="term" value="F:NADH dehydrogenase (quinone) (non-electrogenic) activity"/>
    <property type="evidence" value="ECO:0007669"/>
    <property type="project" value="UniProtKB-UniRule"/>
</dbReference>
<dbReference type="EC" id="7.1.1.-" evidence="3"/>
<organism evidence="5 6">
    <name type="scientific">Botrimarina hoheduenensis</name>
    <dbReference type="NCBI Taxonomy" id="2528000"/>
    <lineage>
        <taxon>Bacteria</taxon>
        <taxon>Pseudomonadati</taxon>
        <taxon>Planctomycetota</taxon>
        <taxon>Planctomycetia</taxon>
        <taxon>Pirellulales</taxon>
        <taxon>Lacipirellulaceae</taxon>
        <taxon>Botrimarina</taxon>
    </lineage>
</organism>
<comment type="caution">
    <text evidence="5">The sequence shown here is derived from an EMBL/GenBank/DDBJ whole genome shotgun (WGS) entry which is preliminary data.</text>
</comment>
<proteinExistence type="inferred from homology"/>
<dbReference type="Proteomes" id="UP000318995">
    <property type="component" value="Unassembled WGS sequence"/>
</dbReference>
<name>A0A5C5WC84_9BACT</name>
<comment type="similarity">
    <text evidence="1 3">Belongs to the complex I 30 kDa subunit family.</text>
</comment>
<feature type="domain" description="NADH:ubiquinone oxidoreductase 30kDa subunit" evidence="4">
    <location>
        <begin position="31"/>
        <end position="166"/>
    </location>
</feature>
<accession>A0A5C5WC84</accession>
<dbReference type="GO" id="GO:0008137">
    <property type="term" value="F:NADH dehydrogenase (ubiquinone) activity"/>
    <property type="evidence" value="ECO:0007669"/>
    <property type="project" value="InterPro"/>
</dbReference>
<keyword evidence="3" id="KW-0874">Quinone</keyword>
<dbReference type="RefSeq" id="WP_197524659.1">
    <property type="nucleotide sequence ID" value="NZ_SJPH01000001.1"/>
</dbReference>
<evidence type="ECO:0000256" key="2">
    <source>
        <dbReference type="ARBA" id="ARBA00022448"/>
    </source>
</evidence>
<evidence type="ECO:0000256" key="1">
    <source>
        <dbReference type="ARBA" id="ARBA00007569"/>
    </source>
</evidence>
<dbReference type="PANTHER" id="PTHR10884:SF14">
    <property type="entry name" value="NADH DEHYDROGENASE [UBIQUINONE] IRON-SULFUR PROTEIN 3, MITOCHONDRIAL"/>
    <property type="match status" value="1"/>
</dbReference>
<keyword evidence="3" id="KW-1003">Cell membrane</keyword>
<keyword evidence="5" id="KW-0560">Oxidoreductase</keyword>
<keyword evidence="2 3" id="KW-0813">Transport</keyword>
<keyword evidence="3" id="KW-0520">NAD</keyword>
<dbReference type="HAMAP" id="MF_01357">
    <property type="entry name" value="NDH1_NuoC"/>
    <property type="match status" value="1"/>
</dbReference>
<dbReference type="GO" id="GO:0005886">
    <property type="term" value="C:plasma membrane"/>
    <property type="evidence" value="ECO:0007669"/>
    <property type="project" value="UniProtKB-SubCell"/>
</dbReference>
<sequence>MQHDPAISEQLRERFPEAVVSASPGPIDPWIEIAPERLAEVAAWLKNDPAQDYDYLNGLCVIDYFTADKKLAEAVGAARLVVVYHLSNLSRKRQLTLKVTLPRWANAASETPPTLPSLAALWATAEWHECEAYDLSGVEFTNHPHLRRILCPEDWVGHPLRKDYQMPLEYHGIRGR</sequence>
<dbReference type="InterPro" id="IPR001268">
    <property type="entry name" value="NADH_UbQ_OxRdtase_30kDa_su"/>
</dbReference>
<dbReference type="GO" id="GO:0048038">
    <property type="term" value="F:quinone binding"/>
    <property type="evidence" value="ECO:0007669"/>
    <property type="project" value="UniProtKB-KW"/>
</dbReference>
<keyword evidence="3" id="KW-1278">Translocase</keyword>
<dbReference type="Gene3D" id="3.30.460.80">
    <property type="entry name" value="NADH:ubiquinone oxidoreductase, 30kDa subunit"/>
    <property type="match status" value="1"/>
</dbReference>